<comment type="caution">
    <text evidence="4">The sequence shown here is derived from an EMBL/GenBank/DDBJ whole genome shotgun (WGS) entry which is preliminary data.</text>
</comment>
<proteinExistence type="predicted"/>
<keyword evidence="5" id="KW-1185">Reference proteome</keyword>
<feature type="transmembrane region" description="Helical" evidence="2">
    <location>
        <begin position="427"/>
        <end position="450"/>
    </location>
</feature>
<evidence type="ECO:0000259" key="3">
    <source>
        <dbReference type="Pfam" id="PF20155"/>
    </source>
</evidence>
<dbReference type="InterPro" id="IPR013491">
    <property type="entry name" value="Tape_meas_N"/>
</dbReference>
<evidence type="ECO:0000313" key="4">
    <source>
        <dbReference type="EMBL" id="MBO0438972.1"/>
    </source>
</evidence>
<dbReference type="NCBIfam" id="TIGR02675">
    <property type="entry name" value="tape_meas_nterm"/>
    <property type="match status" value="1"/>
</dbReference>
<evidence type="ECO:0000313" key="5">
    <source>
        <dbReference type="Proteomes" id="UP000664632"/>
    </source>
</evidence>
<feature type="coiled-coil region" evidence="1">
    <location>
        <begin position="540"/>
        <end position="632"/>
    </location>
</feature>
<keyword evidence="1" id="KW-0175">Coiled coil</keyword>
<reference evidence="4 5" key="1">
    <citation type="submission" date="2021-03" db="EMBL/GenBank/DDBJ databases">
        <title>Enterococcal diversity collection.</title>
        <authorList>
            <person name="Gilmore M.S."/>
            <person name="Schwartzman J."/>
            <person name="Van Tyne D."/>
            <person name="Martin M."/>
            <person name="Earl A.M."/>
            <person name="Manson A.L."/>
            <person name="Straub T."/>
            <person name="Salamzade R."/>
            <person name="Saavedra J."/>
            <person name="Lebreton F."/>
            <person name="Prichula J."/>
            <person name="Schaufler K."/>
            <person name="Gaca A."/>
            <person name="Sgardioli B."/>
            <person name="Wagenaar J."/>
            <person name="Strong T."/>
        </authorList>
    </citation>
    <scope>NUCLEOTIDE SEQUENCE [LARGE SCALE GENOMIC DNA]</scope>
    <source>
        <strain evidence="4 5">DIV0869a</strain>
    </source>
</reference>
<accession>A0ABS3GUN3</accession>
<keyword evidence="2" id="KW-0812">Transmembrane</keyword>
<dbReference type="RefSeq" id="WP_207111084.1">
    <property type="nucleotide sequence ID" value="NZ_JAFLWD010000003.1"/>
</dbReference>
<organism evidence="4 5">
    <name type="scientific">Candidatus Enterococcus ikei</name>
    <dbReference type="NCBI Taxonomy" id="2815326"/>
    <lineage>
        <taxon>Bacteria</taxon>
        <taxon>Bacillati</taxon>
        <taxon>Bacillota</taxon>
        <taxon>Bacilli</taxon>
        <taxon>Lactobacillales</taxon>
        <taxon>Enterococcaceae</taxon>
        <taxon>Enterococcus</taxon>
    </lineage>
</organism>
<protein>
    <submittedName>
        <fullName evidence="4">Tape measure protein</fullName>
    </submittedName>
</protein>
<gene>
    <name evidence="4" type="ORF">JZO69_01175</name>
</gene>
<name>A0ABS3GUN3_9ENTE</name>
<dbReference type="Pfam" id="PF20155">
    <property type="entry name" value="TMP_3"/>
    <property type="match status" value="1"/>
</dbReference>
<evidence type="ECO:0000256" key="2">
    <source>
        <dbReference type="SAM" id="Phobius"/>
    </source>
</evidence>
<evidence type="ECO:0000256" key="1">
    <source>
        <dbReference type="SAM" id="Coils"/>
    </source>
</evidence>
<feature type="domain" description="Tape measure protein N-terminal" evidence="3">
    <location>
        <begin position="69"/>
        <end position="259"/>
    </location>
</feature>
<keyword evidence="2" id="KW-1133">Transmembrane helix</keyword>
<keyword evidence="2" id="KW-0472">Membrane</keyword>
<sequence length="1094" mass="116938">MSQSYSIQAVLSAVDKDFTSKMNDAVGTTDKLDDGMKKTNTSILDIAKGVGVFKLVDIGVSAITNSLGGAIKRFDTLNQYPTVLQSLGASAEEADSGMQILSDGIDGLPSTLDEVTGTAQQMFLVFRDADKASESTIALNNALLASGSSGDKAARGTEQYLKMLRSGKVDMEIWGTLQDTMGIGLDKTATSMLGAGASTQDLYKALQSGEISVTQFNDEIIKLNDGVGGFAELARANSKGIGTSFKNMGNAVTKGVANVIKALDQFVKDAGINADGIMGIFDKMKEGINTSFKIVIGSIEAVTPYFGQLFKVIGSLTPLLPPLAIGLTGVGTAIGTMKVINTITPMITRMSDSVKIATNVFQTYTVATKAGMASMKAYQAATAGGSIAIKTTTVLLGALTGKISLSTGAQMLATKATIGFKAAASGLYAALGPLGIAMGAIAAVSATVIWMTNKNTKASKELKKAQDDMKDSLEESTISYDKGIEKTRAQSDVNRQLKDEVVDLATQENKSAETKELLKTKVDELNSKVQGLGLAYNEEADGITMSNEQLEKRLELQEKQEMGNAAEERLIELHQKRAEATENLKNAEEAKQEVDNKFITWGNEIKNTEEALTTAKENRNNIEEQIAQATITRDNGLKASAEELTLVQNQMVEQQKVNYADLTESQKTAFDAMQTQYDSLREKTTSAFDAIEQKQTISLEQMVENLNKNAEAVRMWSENVATLAERGVDQGLITQLEKMGPAGAQQAAELVNRSDEELRVLSDTYSNSVKAANEAMVRTAGEGSQPFVDEMSKTVDKAAVSSKNAFESSDLFTLGGRITGTIKDDIDKNSNQVEEASKGLVNKAVDPLKDLQPKLYQSGKEAPNGLAKGINENTEVAGKASEKMGDTVDEQLRSSLGIHSPSRVMVENGNYITAGLAQGIKNGENEPIQNIQSITEKLKDEFNGLPNEMNTIGNYVMQGFADGINQGGESAIANANRIANDVANTMRKALDVHSPSRVMMKIGGFVGEGLAIGMEKSAKMVDKASNILSNSAMNVNNNSLGQSGQLQFSNSQALYVTVESMLNGKVIAEETAPFMAAELQGISNKRNTSLGRRY</sequence>
<dbReference type="EMBL" id="JAFLWD010000003">
    <property type="protein sequence ID" value="MBO0438972.1"/>
    <property type="molecule type" value="Genomic_DNA"/>
</dbReference>
<dbReference type="Proteomes" id="UP000664632">
    <property type="component" value="Unassembled WGS sequence"/>
</dbReference>